<feature type="region of interest" description="Disordered" evidence="1">
    <location>
        <begin position="16"/>
        <end position="50"/>
    </location>
</feature>
<dbReference type="AlphaFoldDB" id="A0A1H2EQA1"/>
<sequence length="173" mass="20038">MNENIQLSNRQKSFLTALGLTNPPGYQPEKALKKESSKRKKKTKESQTLSMRPADIKWRKVKRYIREYFLDRGYTSADYKKLYQDAQDEGVDLECFKGRKVSLRSFANQARRVRLELGMQSIRRAGLKKLILDKFDSGSTEKQIVSELKCSPSHVYNTLRSAGKIQARPIKVY</sequence>
<dbReference type="KEGG" id="nur:ATY38_11985"/>
<proteinExistence type="predicted"/>
<reference evidence="3" key="1">
    <citation type="submission" date="2016-10" db="EMBL/GenBank/DDBJ databases">
        <authorList>
            <person name="Varghese N."/>
            <person name="Submissions S."/>
        </authorList>
    </citation>
    <scope>NUCLEOTIDE SEQUENCE [LARGE SCALE GENOMIC DNA]</scope>
    <source>
        <strain evidence="3">Nm10</strain>
    </source>
</reference>
<protein>
    <submittedName>
        <fullName evidence="2">Uncharacterized protein</fullName>
    </submittedName>
</protein>
<dbReference type="RefSeq" id="WP_062559505.1">
    <property type="nucleotide sequence ID" value="NZ_CP013341.1"/>
</dbReference>
<keyword evidence="3" id="KW-1185">Reference proteome</keyword>
<accession>A0A1H2EQA1</accession>
<organism evidence="2 3">
    <name type="scientific">Nitrosomonas ureae</name>
    <dbReference type="NCBI Taxonomy" id="44577"/>
    <lineage>
        <taxon>Bacteria</taxon>
        <taxon>Pseudomonadati</taxon>
        <taxon>Pseudomonadota</taxon>
        <taxon>Betaproteobacteria</taxon>
        <taxon>Nitrosomonadales</taxon>
        <taxon>Nitrosomonadaceae</taxon>
        <taxon>Nitrosomonas</taxon>
    </lineage>
</organism>
<dbReference type="Proteomes" id="UP000182882">
    <property type="component" value="Unassembled WGS sequence"/>
</dbReference>
<evidence type="ECO:0000256" key="1">
    <source>
        <dbReference type="SAM" id="MobiDB-lite"/>
    </source>
</evidence>
<evidence type="ECO:0000313" key="3">
    <source>
        <dbReference type="Proteomes" id="UP000182882"/>
    </source>
</evidence>
<gene>
    <name evidence="2" type="ORF">SAMN05216406_11475</name>
</gene>
<evidence type="ECO:0000313" key="2">
    <source>
        <dbReference type="EMBL" id="SDT97300.1"/>
    </source>
</evidence>
<dbReference type="EMBL" id="FNLN01000014">
    <property type="protein sequence ID" value="SDT97300.1"/>
    <property type="molecule type" value="Genomic_DNA"/>
</dbReference>
<name>A0A1H2EQA1_9PROT</name>